<keyword evidence="2" id="KW-1185">Reference proteome</keyword>
<evidence type="ECO:0000313" key="2">
    <source>
        <dbReference type="Proteomes" id="UP000250078"/>
    </source>
</evidence>
<protein>
    <submittedName>
        <fullName evidence="1">Uncharacterized protein</fullName>
    </submittedName>
</protein>
<evidence type="ECO:0000313" key="1">
    <source>
        <dbReference type="EMBL" id="OCK88087.1"/>
    </source>
</evidence>
<sequence>MSTPKNFLKVLVPGTDPKIDIIAVHGLNPKNKEDHAAKTWTHGEKLWLRDFLAPKHPEARILLFGYNSDVLRNTNTMQVDDHAANLLNRLEHKRRDDPDRAIVFVAHSLGGLVVKQALVEAKKNKRYDPIRTATHGIAFFATPHRGGNLASLGKILSDIINKSTRNPPSKLIEALQEGSEFLDRLDANFRHQLEDYSFVSFFETQYYGPLNVIVDRKSAQLGLPGTREEILGMDRDHNDICKFATEDGDYEQVEGEIVRLIDGAITSAIQRGLLKTPSEQDTRRSSPSPFFNSPLLSWGRQSSSSSSSPAMNPNWFASSLGLARVDSQAESQIFEVPHNKSRNFVGRQDISQRLVDKLTSDEEHHRIALYGLGGVGKTDIAIQAAYAIKESFSDISVFWIQASSFENTHQSIMKIARALEIPGVEAPNADVFELLKHTLEKRERGRWVMIIDHADDSQSLTLPQGGKKLHKRIPDCLHGSVLLTTRNKKAAALFADKADQNGLEEVPPLSQKESQELMQQLLDTKQYQDGGVDELTKLLNHFPLAIVQAASFIRGNDITVETYLQRYSENKHDALEIFGHGHEWDDSEAVTTTWMISFKQLQANSQYAADLLAVMAFLDSSEIPESLLRGIDPSKTPLQFEGACGELKAFSFISETAIRTSTSSSANSTSLSKWFNIQPIVQLVMQQWLKKHNQATKWSDAALVAVSKALPSGEMSKEQWKAYEMYLPHVQTVLEYIDESTQEQQSRANLLHNVSWYFRVRGFHDTAAGMAREAITIRENVLGEEDEATLASIHSLSRILFEQGELKESEDLQVPAIEICKRKLGEEHKDTLRNQCHLAAIRGMQERYEEAFELQNKILDISTRTLGDCPETWLAMRDLAVTLSFMSRKHEAESLQKLVYDKRKECLGEDHPETLVIMSDLATTYIERSCFSEAEELLTNVLQHSRRILGDRHPHTVAAYEDLKEVLKSQGNTKHVRRLEEALRRVQREWKEKENAGARKRPNFKRSVSSSVITYSYRRPSTTVDDGDVGSRNRAGSEGVGLGLSLTRTTSTTLSEEGDEEDGDDEEEDDPEREEYAAIKKALVLTTRGILTMPLINMIPVVRAEEAFTPITPIDRNPRSSLSTPHLTNADTPSTGVDPDVLSTRPRSATDATSITSGSDKPAYSANKFVRTLEKKVERNINKETYDKVVEINKQTYDRVADQSKVLLEETKTKWKKTNLKEIRKSWVPRKNERKDKEDGDGTVEAEEVAELEGDVGVMAELGPKEEIETKGEVEDEEDLKKD</sequence>
<accession>A0ACC8EPN5</accession>
<dbReference type="Proteomes" id="UP000250078">
    <property type="component" value="Unassembled WGS sequence"/>
</dbReference>
<reference evidence="1 2" key="1">
    <citation type="journal article" date="2016" name="Nat. Commun.">
        <title>Ectomycorrhizal ecology is imprinted in the genome of the dominant symbiotic fungus Cenococcum geophilum.</title>
        <authorList>
            <consortium name="DOE Joint Genome Institute"/>
            <person name="Peter M."/>
            <person name="Kohler A."/>
            <person name="Ohm R.A."/>
            <person name="Kuo A."/>
            <person name="Krutzmann J."/>
            <person name="Morin E."/>
            <person name="Arend M."/>
            <person name="Barry K.W."/>
            <person name="Binder M."/>
            <person name="Choi C."/>
            <person name="Clum A."/>
            <person name="Copeland A."/>
            <person name="Grisel N."/>
            <person name="Haridas S."/>
            <person name="Kipfer T."/>
            <person name="LaButti K."/>
            <person name="Lindquist E."/>
            <person name="Lipzen A."/>
            <person name="Maire R."/>
            <person name="Meier B."/>
            <person name="Mihaltcheva S."/>
            <person name="Molinier V."/>
            <person name="Murat C."/>
            <person name="Poggeler S."/>
            <person name="Quandt C.A."/>
            <person name="Sperisen C."/>
            <person name="Tritt A."/>
            <person name="Tisserant E."/>
            <person name="Crous P.W."/>
            <person name="Henrissat B."/>
            <person name="Nehls U."/>
            <person name="Egli S."/>
            <person name="Spatafora J.W."/>
            <person name="Grigoriev I.V."/>
            <person name="Martin F.M."/>
        </authorList>
    </citation>
    <scope>NUCLEOTIDE SEQUENCE [LARGE SCALE GENOMIC DNA]</scope>
    <source>
        <strain evidence="1 2">1.58</strain>
    </source>
</reference>
<name>A0ACC8EPN5_9PEZI</name>
<proteinExistence type="predicted"/>
<organism evidence="1 2">
    <name type="scientific">Cenococcum geophilum 1.58</name>
    <dbReference type="NCBI Taxonomy" id="794803"/>
    <lineage>
        <taxon>Eukaryota</taxon>
        <taxon>Fungi</taxon>
        <taxon>Dikarya</taxon>
        <taxon>Ascomycota</taxon>
        <taxon>Pezizomycotina</taxon>
        <taxon>Dothideomycetes</taxon>
        <taxon>Pleosporomycetidae</taxon>
        <taxon>Gloniales</taxon>
        <taxon>Gloniaceae</taxon>
        <taxon>Cenococcum</taxon>
    </lineage>
</organism>
<dbReference type="EMBL" id="KV748249">
    <property type="protein sequence ID" value="OCK88087.1"/>
    <property type="molecule type" value="Genomic_DNA"/>
</dbReference>
<gene>
    <name evidence="1" type="ORF">K441DRAFT_682111</name>
</gene>